<evidence type="ECO:0000256" key="3">
    <source>
        <dbReference type="ARBA" id="ARBA00022729"/>
    </source>
</evidence>
<keyword evidence="6" id="KW-0675">Receptor</keyword>
<dbReference type="PRINTS" id="PR00019">
    <property type="entry name" value="LEURICHRPT"/>
</dbReference>
<dbReference type="Proteomes" id="UP001174677">
    <property type="component" value="Chromosome 18"/>
</dbReference>
<name>A0ABQ9KH27_HEVBR</name>
<dbReference type="EMBL" id="JARPOI010000018">
    <property type="protein sequence ID" value="KAJ9135484.1"/>
    <property type="molecule type" value="Genomic_DNA"/>
</dbReference>
<gene>
    <name evidence="9" type="ORF">P3X46_032664</name>
</gene>
<evidence type="ECO:0000256" key="4">
    <source>
        <dbReference type="ARBA" id="ARBA00022989"/>
    </source>
</evidence>
<evidence type="ECO:0000313" key="10">
    <source>
        <dbReference type="Proteomes" id="UP001174677"/>
    </source>
</evidence>
<evidence type="ECO:0008006" key="11">
    <source>
        <dbReference type="Google" id="ProtNLM"/>
    </source>
</evidence>
<dbReference type="PANTHER" id="PTHR48063:SF81">
    <property type="entry name" value="LEUCINE-RICH REPEAT-CONTAINING N-TERMINAL PLANT-TYPE DOMAIN-CONTAINING PROTEIN"/>
    <property type="match status" value="1"/>
</dbReference>
<accession>A0ABQ9KH27</accession>
<dbReference type="InterPro" id="IPR001611">
    <property type="entry name" value="Leu-rich_rpt"/>
</dbReference>
<dbReference type="InterPro" id="IPR032675">
    <property type="entry name" value="LRR_dom_sf"/>
</dbReference>
<sequence>MPDWLWQLDLNIDELDISVNKLSGNIPNTLGFLSASVIDWGSNRFDGPLPLWSSNMTRLYLNDNMFSGPIPHEIGEVMPFLTDLDISRNYLNGSIPLSIGNLNTLIPWLSQIITCQGNPSVLEQLPLLYILDVSNNRESMKSLLILRLRSNFFSRNIPAEICSLSNLHILDLSHNDLQEEFLHLTKEDTDRYEVSPAKGGVLQYGSTLFLVNSIDLSSNSLSGEIPKELTSLVKLGTLNISMNNLTGIISTEIGQLEWLETLDLSRNKLFGLIPPTMAVLTFLSHLDLSYNNLSGKVPTNNQFQTFNYPAIYEGNTALCGVPLPTLCSEDNKENSPMPDVDNEDDDGDDLNKLWFWVSVGLGFTVGFWGFCGTLIIKKSWRFAYFRFINEKKDALLAISSVIVARLLENFKAVTRHQRQM</sequence>
<keyword evidence="3" id="KW-0732">Signal</keyword>
<comment type="caution">
    <text evidence="9">The sequence shown here is derived from an EMBL/GenBank/DDBJ whole genome shotgun (WGS) entry which is preliminary data.</text>
</comment>
<comment type="subcellular location">
    <subcellularLocation>
        <location evidence="1">Membrane</location>
        <topology evidence="1">Single-pass type I membrane protein</topology>
    </subcellularLocation>
</comment>
<keyword evidence="10" id="KW-1185">Reference proteome</keyword>
<evidence type="ECO:0000256" key="5">
    <source>
        <dbReference type="ARBA" id="ARBA00023136"/>
    </source>
</evidence>
<reference evidence="9 10" key="1">
    <citation type="journal article" date="2023" name="Plant Biotechnol. J.">
        <title>Chromosome-level wild Hevea brasiliensis genome provides new tools for genomic-assisted breeding and valuable loci to elevate rubber yield.</title>
        <authorList>
            <person name="Cheng H."/>
            <person name="Song X."/>
            <person name="Hu Y."/>
            <person name="Wu T."/>
            <person name="Yang Q."/>
            <person name="An Z."/>
            <person name="Feng S."/>
            <person name="Deng Z."/>
            <person name="Wu W."/>
            <person name="Zeng X."/>
            <person name="Tu M."/>
            <person name="Wang X."/>
            <person name="Huang H."/>
        </authorList>
    </citation>
    <scope>NUCLEOTIDE SEQUENCE [LARGE SCALE GENOMIC DNA]</scope>
    <source>
        <strain evidence="9">MT/VB/25A 57/8</strain>
    </source>
</reference>
<organism evidence="9 10">
    <name type="scientific">Hevea brasiliensis</name>
    <name type="common">Para rubber tree</name>
    <name type="synonym">Siphonia brasiliensis</name>
    <dbReference type="NCBI Taxonomy" id="3981"/>
    <lineage>
        <taxon>Eukaryota</taxon>
        <taxon>Viridiplantae</taxon>
        <taxon>Streptophyta</taxon>
        <taxon>Embryophyta</taxon>
        <taxon>Tracheophyta</taxon>
        <taxon>Spermatophyta</taxon>
        <taxon>Magnoliopsida</taxon>
        <taxon>eudicotyledons</taxon>
        <taxon>Gunneridae</taxon>
        <taxon>Pentapetalae</taxon>
        <taxon>rosids</taxon>
        <taxon>fabids</taxon>
        <taxon>Malpighiales</taxon>
        <taxon>Euphorbiaceae</taxon>
        <taxon>Crotonoideae</taxon>
        <taxon>Micrandreae</taxon>
        <taxon>Hevea</taxon>
    </lineage>
</organism>
<keyword evidence="5 8" id="KW-0472">Membrane</keyword>
<evidence type="ECO:0000256" key="2">
    <source>
        <dbReference type="ARBA" id="ARBA00022692"/>
    </source>
</evidence>
<keyword evidence="7" id="KW-0325">Glycoprotein</keyword>
<dbReference type="InterPro" id="IPR046956">
    <property type="entry name" value="RLP23-like"/>
</dbReference>
<keyword evidence="2 8" id="KW-0812">Transmembrane</keyword>
<evidence type="ECO:0000313" key="9">
    <source>
        <dbReference type="EMBL" id="KAJ9135484.1"/>
    </source>
</evidence>
<dbReference type="Gene3D" id="3.80.10.10">
    <property type="entry name" value="Ribonuclease Inhibitor"/>
    <property type="match status" value="1"/>
</dbReference>
<evidence type="ECO:0000256" key="1">
    <source>
        <dbReference type="ARBA" id="ARBA00004479"/>
    </source>
</evidence>
<dbReference type="SUPFAM" id="SSF52058">
    <property type="entry name" value="L domain-like"/>
    <property type="match status" value="1"/>
</dbReference>
<evidence type="ECO:0000256" key="8">
    <source>
        <dbReference type="SAM" id="Phobius"/>
    </source>
</evidence>
<keyword evidence="4 8" id="KW-1133">Transmembrane helix</keyword>
<protein>
    <recommendedName>
        <fullName evidence="11">Leucine-rich repeat-containing N-terminal plant-type domain-containing protein</fullName>
    </recommendedName>
</protein>
<evidence type="ECO:0000256" key="6">
    <source>
        <dbReference type="ARBA" id="ARBA00023170"/>
    </source>
</evidence>
<feature type="transmembrane region" description="Helical" evidence="8">
    <location>
        <begin position="353"/>
        <end position="376"/>
    </location>
</feature>
<dbReference type="PANTHER" id="PTHR48063">
    <property type="entry name" value="LRR RECEPTOR-LIKE KINASE"/>
    <property type="match status" value="1"/>
</dbReference>
<proteinExistence type="predicted"/>
<evidence type="ECO:0000256" key="7">
    <source>
        <dbReference type="ARBA" id="ARBA00023180"/>
    </source>
</evidence>
<dbReference type="Pfam" id="PF00560">
    <property type="entry name" value="LRR_1"/>
    <property type="match status" value="7"/>
</dbReference>